<dbReference type="Proteomes" id="UP000321574">
    <property type="component" value="Unassembled WGS sequence"/>
</dbReference>
<dbReference type="RefSeq" id="WP_147665134.1">
    <property type="nucleotide sequence ID" value="NZ_VDUW01000001.1"/>
</dbReference>
<feature type="transmembrane region" description="Helical" evidence="1">
    <location>
        <begin position="295"/>
        <end position="318"/>
    </location>
</feature>
<dbReference type="EMBL" id="VDUW01000001">
    <property type="protein sequence ID" value="TXL67583.1"/>
    <property type="molecule type" value="Genomic_DNA"/>
</dbReference>
<comment type="caution">
    <text evidence="3">The sequence shown here is derived from an EMBL/GenBank/DDBJ whole genome shotgun (WGS) entry which is preliminary data.</text>
</comment>
<feature type="transmembrane region" description="Helical" evidence="1">
    <location>
        <begin position="238"/>
        <end position="256"/>
    </location>
</feature>
<evidence type="ECO:0000256" key="1">
    <source>
        <dbReference type="SAM" id="Phobius"/>
    </source>
</evidence>
<dbReference type="AlphaFoldDB" id="A0A5C8P352"/>
<keyword evidence="4" id="KW-1185">Reference proteome</keyword>
<sequence length="407" mass="45353">MKQVIITIVLASFVIFLASLLITFPKEAFDASLLGLNMWWEVVFPSLLPFFIIAELLLSFGVVKFIGRILEPVMRPIFNVPGVGSFAWIMGMASGYPTGAKITARLREEGELSQIEAERLVAFTNASSPLFIFGAIAVGFFHDAALGLFIAVCHYAGNLLVGICMRFYGKNPKQKESMTRKSVKRKTTLKQAFKEMHQMRMADTRPLGMILGDAVIQSIKTLIMVGGFIILFSVLTEMLYLVHITQIVANLIEYVLNMFTLPGDLSLPLVSGLFEITVGANLISQISADPLLAKIIIISFILGFNGFSIQAQVASILANTDIRFYPYFMARLLHGIFASILTIILYYPLYVARKPIAGSNVPVMYSNQVDAWMKAFSFIKEIGPYFSFIFVGIAIIIMFNRTRKMRV</sequence>
<keyword evidence="1" id="KW-0472">Membrane</keyword>
<dbReference type="InterPro" id="IPR014226">
    <property type="entry name" value="Spore_IM_YlbJ"/>
</dbReference>
<feature type="domain" description="Nucleoside transporter/FeoB GTPase Gate" evidence="2">
    <location>
        <begin position="222"/>
        <end position="318"/>
    </location>
</feature>
<feature type="domain" description="Nucleoside transporter/FeoB GTPase Gate" evidence="2">
    <location>
        <begin position="42"/>
        <end position="139"/>
    </location>
</feature>
<accession>A0A5C8P352</accession>
<dbReference type="InterPro" id="IPR011642">
    <property type="entry name" value="Gate_dom"/>
</dbReference>
<name>A0A5C8P352_9BACI</name>
<gene>
    <name evidence="3" type="primary">ylbJ</name>
    <name evidence="3" type="ORF">FHP05_00775</name>
</gene>
<dbReference type="OrthoDB" id="1645614at2"/>
<keyword evidence="1" id="KW-0812">Transmembrane</keyword>
<feature type="transmembrane region" description="Helical" evidence="1">
    <location>
        <begin position="147"/>
        <end position="168"/>
    </location>
</feature>
<feature type="transmembrane region" description="Helical" evidence="1">
    <location>
        <begin position="382"/>
        <end position="399"/>
    </location>
</feature>
<dbReference type="NCBIfam" id="TIGR02871">
    <property type="entry name" value="spore_ylbJ"/>
    <property type="match status" value="1"/>
</dbReference>
<keyword evidence="1" id="KW-1133">Transmembrane helix</keyword>
<feature type="transmembrane region" description="Helical" evidence="1">
    <location>
        <begin position="207"/>
        <end position="232"/>
    </location>
</feature>
<reference evidence="3 4" key="1">
    <citation type="submission" date="2019-06" db="EMBL/GenBank/DDBJ databases">
        <title>Cerasibacillus sp. nov., isolated from maize field.</title>
        <authorList>
            <person name="Lin S.-Y."/>
            <person name="Tsai C.-F."/>
            <person name="Young C.-C."/>
        </authorList>
    </citation>
    <scope>NUCLEOTIDE SEQUENCE [LARGE SCALE GENOMIC DNA]</scope>
    <source>
        <strain evidence="3 4">CC-CFT480</strain>
    </source>
</reference>
<feature type="transmembrane region" description="Helical" evidence="1">
    <location>
        <begin position="120"/>
        <end position="141"/>
    </location>
</feature>
<proteinExistence type="predicted"/>
<feature type="transmembrane region" description="Helical" evidence="1">
    <location>
        <begin position="46"/>
        <end position="66"/>
    </location>
</feature>
<protein>
    <submittedName>
        <fullName evidence="3">Sporulation integral membrane protein YlbJ</fullName>
    </submittedName>
</protein>
<organism evidence="3 4">
    <name type="scientific">Cerasibacillus terrae</name>
    <dbReference type="NCBI Taxonomy" id="2498845"/>
    <lineage>
        <taxon>Bacteria</taxon>
        <taxon>Bacillati</taxon>
        <taxon>Bacillota</taxon>
        <taxon>Bacilli</taxon>
        <taxon>Bacillales</taxon>
        <taxon>Bacillaceae</taxon>
        <taxon>Cerasibacillus</taxon>
    </lineage>
</organism>
<feature type="transmembrane region" description="Helical" evidence="1">
    <location>
        <begin position="330"/>
        <end position="349"/>
    </location>
</feature>
<evidence type="ECO:0000313" key="4">
    <source>
        <dbReference type="Proteomes" id="UP000321574"/>
    </source>
</evidence>
<evidence type="ECO:0000259" key="2">
    <source>
        <dbReference type="Pfam" id="PF07670"/>
    </source>
</evidence>
<dbReference type="Pfam" id="PF07670">
    <property type="entry name" value="Gate"/>
    <property type="match status" value="2"/>
</dbReference>
<evidence type="ECO:0000313" key="3">
    <source>
        <dbReference type="EMBL" id="TXL67583.1"/>
    </source>
</evidence>